<gene>
    <name evidence="8" type="primary">phoP</name>
    <name evidence="8" type="ordered locus">ABO_2543</name>
</gene>
<reference evidence="8 9" key="1">
    <citation type="journal article" date="2006" name="Nat. Biotechnol.">
        <title>Genome sequence of the ubiquitous hydrocarbon-degrading marine bacterium Alcanivorax borkumensis.</title>
        <authorList>
            <person name="Schneiker S."/>
            <person name="Martins dos Santos V.A.P."/>
            <person name="Bartels D."/>
            <person name="Bekel T."/>
            <person name="Brecht M."/>
            <person name="Buhrmester J."/>
            <person name="Chernikova T.N."/>
            <person name="Denaro R."/>
            <person name="Ferrer M."/>
            <person name="Gertler C."/>
            <person name="Goesmann A."/>
            <person name="Golyshina O.V."/>
            <person name="Kaminski F."/>
            <person name="Khachane A.N."/>
            <person name="Lang S."/>
            <person name="Linke B."/>
            <person name="McHardy A.C."/>
            <person name="Meyer F."/>
            <person name="Nechitaylo T."/>
            <person name="Puehler A."/>
            <person name="Regenhardt D."/>
            <person name="Rupp O."/>
            <person name="Sabirova J.S."/>
            <person name="Selbitschka W."/>
            <person name="Yakimov M.M."/>
            <person name="Timmis K.N."/>
            <person name="Vorhoelter F.-J."/>
            <person name="Weidner S."/>
            <person name="Kaiser O."/>
            <person name="Golyshin P.N."/>
        </authorList>
    </citation>
    <scope>NUCLEOTIDE SEQUENCE [LARGE SCALE GENOMIC DNA]</scope>
    <source>
        <strain evidence="9">ATCC 700651 / DSM 11573 / NCIMB 13689 / SK2</strain>
    </source>
</reference>
<evidence type="ECO:0000256" key="1">
    <source>
        <dbReference type="ARBA" id="ARBA00022553"/>
    </source>
</evidence>
<dbReference type="PROSITE" id="PS51755">
    <property type="entry name" value="OMPR_PHOB"/>
    <property type="match status" value="1"/>
</dbReference>
<dbReference type="InterPro" id="IPR036388">
    <property type="entry name" value="WH-like_DNA-bd_sf"/>
</dbReference>
<evidence type="ECO:0000313" key="9">
    <source>
        <dbReference type="Proteomes" id="UP000008871"/>
    </source>
</evidence>
<dbReference type="SUPFAM" id="SSF46894">
    <property type="entry name" value="C-terminal effector domain of the bipartite response regulators"/>
    <property type="match status" value="1"/>
</dbReference>
<dbReference type="PANTHER" id="PTHR48111:SF40">
    <property type="entry name" value="PHOSPHATE REGULON TRANSCRIPTIONAL REGULATORY PROTEIN PHOB"/>
    <property type="match status" value="1"/>
</dbReference>
<feature type="DNA-binding region" description="OmpR/PhoB-type" evidence="5">
    <location>
        <begin position="137"/>
        <end position="236"/>
    </location>
</feature>
<dbReference type="GO" id="GO:0032993">
    <property type="term" value="C:protein-DNA complex"/>
    <property type="evidence" value="ECO:0007669"/>
    <property type="project" value="TreeGrafter"/>
</dbReference>
<name>Q0VLF7_ALCBS</name>
<dbReference type="CDD" id="cd00383">
    <property type="entry name" value="trans_reg_C"/>
    <property type="match status" value="1"/>
</dbReference>
<dbReference type="STRING" id="393595.ABO_2543"/>
<evidence type="ECO:0000313" key="8">
    <source>
        <dbReference type="EMBL" id="CAL17991.1"/>
    </source>
</evidence>
<dbReference type="eggNOG" id="COG0745">
    <property type="taxonomic scope" value="Bacteria"/>
</dbReference>
<evidence type="ECO:0000259" key="7">
    <source>
        <dbReference type="PROSITE" id="PS51755"/>
    </source>
</evidence>
<organism evidence="8 9">
    <name type="scientific">Alcanivorax borkumensis (strain ATCC 700651 / DSM 11573 / NCIMB 13689 / SK2)</name>
    <dbReference type="NCBI Taxonomy" id="393595"/>
    <lineage>
        <taxon>Bacteria</taxon>
        <taxon>Pseudomonadati</taxon>
        <taxon>Pseudomonadota</taxon>
        <taxon>Gammaproteobacteria</taxon>
        <taxon>Oceanospirillales</taxon>
        <taxon>Alcanivoracaceae</taxon>
        <taxon>Alcanivorax</taxon>
    </lineage>
</organism>
<dbReference type="KEGG" id="abo:ABO_2543"/>
<dbReference type="Gene3D" id="3.40.50.2300">
    <property type="match status" value="1"/>
</dbReference>
<keyword evidence="1 4" id="KW-0597">Phosphoprotein</keyword>
<dbReference type="GO" id="GO:0006355">
    <property type="term" value="P:regulation of DNA-templated transcription"/>
    <property type="evidence" value="ECO:0007669"/>
    <property type="project" value="InterPro"/>
</dbReference>
<keyword evidence="9" id="KW-1185">Reference proteome</keyword>
<sequence length="239" mass="27468">MLACNRWSLTVRIAYLEDDMAQAELVTHWLKEAGHNCIHMASGRDFMSLLRRDTFDILVLDWEVPDMNGYAVLEEVRASGNRTPVLFATQRDDESSIVGALSQGADDYMVKPTKQAELLARISALGRRAGVSEMDEETTLNVGPWTVDRSRRQILLDEEAIKLTDKDYELACYLFQNVGKLMSRAHLLEKVWGIMTPIESRTVDVHISRIRRSLQIRPERGYRIKTVYQHGYRLEPIEE</sequence>
<dbReference type="InterPro" id="IPR001789">
    <property type="entry name" value="Sig_transdc_resp-reg_receiver"/>
</dbReference>
<proteinExistence type="predicted"/>
<evidence type="ECO:0000256" key="3">
    <source>
        <dbReference type="ARBA" id="ARBA00023125"/>
    </source>
</evidence>
<feature type="domain" description="OmpR/PhoB-type" evidence="7">
    <location>
        <begin position="137"/>
        <end position="236"/>
    </location>
</feature>
<dbReference type="PROSITE" id="PS50110">
    <property type="entry name" value="RESPONSE_REGULATORY"/>
    <property type="match status" value="1"/>
</dbReference>
<dbReference type="SMART" id="SM00862">
    <property type="entry name" value="Trans_reg_C"/>
    <property type="match status" value="1"/>
</dbReference>
<feature type="domain" description="Response regulatory" evidence="6">
    <location>
        <begin position="12"/>
        <end position="126"/>
    </location>
</feature>
<dbReference type="SUPFAM" id="SSF52172">
    <property type="entry name" value="CheY-like"/>
    <property type="match status" value="1"/>
</dbReference>
<dbReference type="SMART" id="SM00448">
    <property type="entry name" value="REC"/>
    <property type="match status" value="1"/>
</dbReference>
<keyword evidence="3 5" id="KW-0238">DNA-binding</keyword>
<dbReference type="InterPro" id="IPR001867">
    <property type="entry name" value="OmpR/PhoB-type_DNA-bd"/>
</dbReference>
<evidence type="ECO:0000256" key="2">
    <source>
        <dbReference type="ARBA" id="ARBA00023012"/>
    </source>
</evidence>
<dbReference type="InterPro" id="IPR011006">
    <property type="entry name" value="CheY-like_superfamily"/>
</dbReference>
<dbReference type="Gene3D" id="6.10.250.690">
    <property type="match status" value="1"/>
</dbReference>
<dbReference type="GO" id="GO:0000976">
    <property type="term" value="F:transcription cis-regulatory region binding"/>
    <property type="evidence" value="ECO:0007669"/>
    <property type="project" value="TreeGrafter"/>
</dbReference>
<dbReference type="Gene3D" id="1.10.10.10">
    <property type="entry name" value="Winged helix-like DNA-binding domain superfamily/Winged helix DNA-binding domain"/>
    <property type="match status" value="1"/>
</dbReference>
<dbReference type="AlphaFoldDB" id="Q0VLF7"/>
<dbReference type="GO" id="GO:0005829">
    <property type="term" value="C:cytosol"/>
    <property type="evidence" value="ECO:0007669"/>
    <property type="project" value="TreeGrafter"/>
</dbReference>
<dbReference type="InterPro" id="IPR039420">
    <property type="entry name" value="WalR-like"/>
</dbReference>
<dbReference type="Pfam" id="PF00486">
    <property type="entry name" value="Trans_reg_C"/>
    <property type="match status" value="1"/>
</dbReference>
<feature type="modified residue" description="4-aspartylphosphate" evidence="4">
    <location>
        <position position="61"/>
    </location>
</feature>
<dbReference type="GO" id="GO:0000156">
    <property type="term" value="F:phosphorelay response regulator activity"/>
    <property type="evidence" value="ECO:0007669"/>
    <property type="project" value="TreeGrafter"/>
</dbReference>
<accession>Q0VLF7</accession>
<dbReference type="PANTHER" id="PTHR48111">
    <property type="entry name" value="REGULATOR OF RPOS"/>
    <property type="match status" value="1"/>
</dbReference>
<dbReference type="Proteomes" id="UP000008871">
    <property type="component" value="Chromosome"/>
</dbReference>
<dbReference type="EMBL" id="AM286690">
    <property type="protein sequence ID" value="CAL17991.1"/>
    <property type="molecule type" value="Genomic_DNA"/>
</dbReference>
<dbReference type="Pfam" id="PF00072">
    <property type="entry name" value="Response_reg"/>
    <property type="match status" value="1"/>
</dbReference>
<evidence type="ECO:0000256" key="5">
    <source>
        <dbReference type="PROSITE-ProRule" id="PRU01091"/>
    </source>
</evidence>
<keyword evidence="2" id="KW-0902">Two-component regulatory system</keyword>
<dbReference type="HOGENOM" id="CLU_000445_30_0_6"/>
<dbReference type="InterPro" id="IPR016032">
    <property type="entry name" value="Sig_transdc_resp-reg_C-effctor"/>
</dbReference>
<evidence type="ECO:0000256" key="4">
    <source>
        <dbReference type="PROSITE-ProRule" id="PRU00169"/>
    </source>
</evidence>
<evidence type="ECO:0000259" key="6">
    <source>
        <dbReference type="PROSITE" id="PS50110"/>
    </source>
</evidence>
<dbReference type="CDD" id="cd17574">
    <property type="entry name" value="REC_OmpR"/>
    <property type="match status" value="1"/>
</dbReference>
<protein>
    <submittedName>
        <fullName evidence="8">DNA-binding heavy metal response regulator, putative</fullName>
    </submittedName>
</protein>